<feature type="transmembrane region" description="Helical" evidence="6">
    <location>
        <begin position="261"/>
        <end position="280"/>
    </location>
</feature>
<dbReference type="RefSeq" id="WP_227423541.1">
    <property type="nucleotide sequence ID" value="NZ_CP071868.1"/>
</dbReference>
<feature type="transmembrane region" description="Helical" evidence="6">
    <location>
        <begin position="87"/>
        <end position="107"/>
    </location>
</feature>
<comment type="subcellular location">
    <subcellularLocation>
        <location evidence="1">Membrane</location>
        <topology evidence="1">Multi-pass membrane protein</topology>
    </subcellularLocation>
</comment>
<proteinExistence type="predicted"/>
<name>A0A8A4ZCX5_9MICO</name>
<protein>
    <submittedName>
        <fullName evidence="8">PD40 domain-containing protein</fullName>
    </submittedName>
</protein>
<dbReference type="InterPro" id="IPR011042">
    <property type="entry name" value="6-blade_b-propeller_TolB-like"/>
</dbReference>
<keyword evidence="9" id="KW-1185">Reference proteome</keyword>
<feature type="transmembrane region" description="Helical" evidence="6">
    <location>
        <begin position="435"/>
        <end position="451"/>
    </location>
</feature>
<dbReference type="PANTHER" id="PTHR37422">
    <property type="entry name" value="TEICHURONIC ACID BIOSYNTHESIS PROTEIN TUAE"/>
    <property type="match status" value="1"/>
</dbReference>
<feature type="transmembrane region" description="Helical" evidence="6">
    <location>
        <begin position="319"/>
        <end position="340"/>
    </location>
</feature>
<feature type="transmembrane region" description="Helical" evidence="6">
    <location>
        <begin position="44"/>
        <end position="66"/>
    </location>
</feature>
<dbReference type="Gene3D" id="2.120.10.30">
    <property type="entry name" value="TolB, C-terminal domain"/>
    <property type="match status" value="3"/>
</dbReference>
<feature type="transmembrane region" description="Helical" evidence="6">
    <location>
        <begin position="209"/>
        <end position="226"/>
    </location>
</feature>
<dbReference type="InterPro" id="IPR007016">
    <property type="entry name" value="O-antigen_ligase-rel_domated"/>
</dbReference>
<evidence type="ECO:0000256" key="2">
    <source>
        <dbReference type="ARBA" id="ARBA00022692"/>
    </source>
</evidence>
<evidence type="ECO:0000256" key="4">
    <source>
        <dbReference type="ARBA" id="ARBA00023136"/>
    </source>
</evidence>
<feature type="transmembrane region" description="Helical" evidence="6">
    <location>
        <begin position="113"/>
        <end position="136"/>
    </location>
</feature>
<evidence type="ECO:0000259" key="7">
    <source>
        <dbReference type="Pfam" id="PF04932"/>
    </source>
</evidence>
<dbReference type="SUPFAM" id="SSF82171">
    <property type="entry name" value="DPP6 N-terminal domain-like"/>
    <property type="match status" value="1"/>
</dbReference>
<feature type="transmembrane region" description="Helical" evidence="6">
    <location>
        <begin position="602"/>
        <end position="620"/>
    </location>
</feature>
<dbReference type="PANTHER" id="PTHR37422:SF13">
    <property type="entry name" value="LIPOPOLYSACCHARIDE BIOSYNTHESIS PROTEIN PA4999-RELATED"/>
    <property type="match status" value="1"/>
</dbReference>
<dbReference type="GO" id="GO:0016020">
    <property type="term" value="C:membrane"/>
    <property type="evidence" value="ECO:0007669"/>
    <property type="project" value="UniProtKB-SubCell"/>
</dbReference>
<feature type="transmembrane region" description="Helical" evidence="6">
    <location>
        <begin position="482"/>
        <end position="501"/>
    </location>
</feature>
<dbReference type="Pfam" id="PF04932">
    <property type="entry name" value="Wzy_C"/>
    <property type="match status" value="1"/>
</dbReference>
<evidence type="ECO:0000256" key="6">
    <source>
        <dbReference type="SAM" id="Phobius"/>
    </source>
</evidence>
<evidence type="ECO:0000256" key="3">
    <source>
        <dbReference type="ARBA" id="ARBA00022989"/>
    </source>
</evidence>
<keyword evidence="4 6" id="KW-0472">Membrane</keyword>
<dbReference type="InterPro" id="IPR011659">
    <property type="entry name" value="WD40"/>
</dbReference>
<evidence type="ECO:0000256" key="1">
    <source>
        <dbReference type="ARBA" id="ARBA00004141"/>
    </source>
</evidence>
<feature type="transmembrane region" description="Helical" evidence="6">
    <location>
        <begin position="183"/>
        <end position="203"/>
    </location>
</feature>
<feature type="transmembrane region" description="Helical" evidence="6">
    <location>
        <begin position="404"/>
        <end position="428"/>
    </location>
</feature>
<evidence type="ECO:0000313" key="9">
    <source>
        <dbReference type="Proteomes" id="UP000663937"/>
    </source>
</evidence>
<gene>
    <name evidence="8" type="ORF">J4E96_18665</name>
</gene>
<feature type="transmembrane region" description="Helical" evidence="6">
    <location>
        <begin position="292"/>
        <end position="313"/>
    </location>
</feature>
<keyword evidence="3 6" id="KW-1133">Transmembrane helix</keyword>
<evidence type="ECO:0000313" key="8">
    <source>
        <dbReference type="EMBL" id="QTE29271.1"/>
    </source>
</evidence>
<evidence type="ECO:0000256" key="5">
    <source>
        <dbReference type="SAM" id="MobiDB-lite"/>
    </source>
</evidence>
<accession>A0A8A4ZCX5</accession>
<dbReference type="InterPro" id="IPR051533">
    <property type="entry name" value="WaaL-like"/>
</dbReference>
<sequence>MTGPVARTGVPTAGRPAGALARALGWALVVAVAAMALAPLGVAAVYAIGGAIAVGLLGYALRAELLAPLAAGFRRLAPTLAASPGRAPGAGAVLAAGAAAAAVAWAAATQGGYAALALPALLLLAVAVAMCWPLLVDLFAGPAEPRAASRPGPSGATAATAATATGAGPTAAGAAGAAAGGPVGPVGVLVVGAAGAGVAWGAATLGLKGLIAGLGLVVATALLTFVRDRSVFFTFATVCSLTFVLHKSIGPQDLELSSGAISVYVTTFDLLLVLLYGLWIREGTFRADVTAALREPILWFPLVGALLYLPSLLTAPTPLLAVAELVRMAWMYLLYVYVAVRVRTRRHLWAILGGLVVFVAVELVVVILQWRTGGVLGLSFLGVPTELGDRVTDDGVLGRPFGTIIHPVFLAASLGAIAMVALAFAVGLPRSLTKLTAIGVVLACLGCMWISDTRAAVVAAALAGAVVVGAGLARGQLHWRTLGRIALGLAALSLVFLPQLIDRFGRSFQSGHFFTEVESRLELNDIAVRIIEDHPVLGVGLNNFEVVLPAYEARPVIFFGHPVHNLYLLVLAETGLVGFLGLLVVGVGLYDVAIRLARSRDLLLGCLGTGVAAAMGFLMVEELLGFSLRQDIPLALYWLLAGLAVAGTRMSGRPWPALHRPVRERPASGATPDAGADRGSPSGRRSRQRAAALVAAAGLALTPWGAPTPADATPSAATTTTTPAATTTAGAATGLLFSAIERSTGIQGIYTAAADGSDVRRITPADGRFYSWPRWAFGNTRIVYTVRSGAAGSPEAIALMEPDGSNAQVLQEFDFRVAQPAIDPSGRWAVFTATAPWFPEVALFRLDLETGESTNLTAQTVAYGGFDSDPSLAPAAAGEAGAADGILFVWHAGTEGSAVAEMATDGTDRRRLTSDAWFNTDPTASPDGTQVVIASYRGAGAPSLDFGDVSAVHPGDWRVVVRPRSGGAETVLTGGADCTTRLAADPCGVEEMSGFVPRFTPDGTAVTFNGATDGEHTCICAIDLDGSDPRAIISSAELAIDWYDWPQAAGASTSTEHVRTATPAADLLLVAADAAGTRTLLRASADLMHRQEIPLPAGLEPLEARWAPDRRTIVFTAEVPLVAAAEPHPAAPAGQSRRAHVTLTDLDAMSAALRQASVAELDPGLAARQVFLRDADGNVRQLTDPWTEDWRDGLADGDARANTQPVLTPDGTAVIVTNTSTTTGESFLLRIDLATGEVLNLTNGSAGAMPTDDAEAAVSPAGDRVAFSWTQGDLRGVYVLDAATGTQVAAMTADEQPTSAPAWSPDGRSLVYVSEQPSGPAVAWAALGADLTTGPAALVGAGPAWPRRPVVAPGGDHVVFLAAAGAVLGLYAAPLVAGSTARAVQPDPLHSVIDVDWR</sequence>
<dbReference type="Proteomes" id="UP000663937">
    <property type="component" value="Chromosome"/>
</dbReference>
<feature type="region of interest" description="Disordered" evidence="5">
    <location>
        <begin position="655"/>
        <end position="687"/>
    </location>
</feature>
<dbReference type="KEGG" id="psic:J4E96_18665"/>
<feature type="transmembrane region" description="Helical" evidence="6">
    <location>
        <begin position="20"/>
        <end position="38"/>
    </location>
</feature>
<dbReference type="EMBL" id="CP071868">
    <property type="protein sequence ID" value="QTE29271.1"/>
    <property type="molecule type" value="Genomic_DNA"/>
</dbReference>
<dbReference type="Pfam" id="PF07676">
    <property type="entry name" value="PD40"/>
    <property type="match status" value="2"/>
</dbReference>
<feature type="transmembrane region" description="Helical" evidence="6">
    <location>
        <begin position="231"/>
        <end position="249"/>
    </location>
</feature>
<organism evidence="8 9">
    <name type="scientific">Pengzhenrongella sicca</name>
    <dbReference type="NCBI Taxonomy" id="2819238"/>
    <lineage>
        <taxon>Bacteria</taxon>
        <taxon>Bacillati</taxon>
        <taxon>Actinomycetota</taxon>
        <taxon>Actinomycetes</taxon>
        <taxon>Micrococcales</taxon>
        <taxon>Pengzhenrongella</taxon>
    </lineage>
</organism>
<reference evidence="8" key="1">
    <citation type="submission" date="2021-03" db="EMBL/GenBank/DDBJ databases">
        <title>Pengzhenrongella sicca gen. nov., sp. nov., a new member of suborder Micrococcineae isolated from High-Arctic tundra soil.</title>
        <authorList>
            <person name="Peng F."/>
        </authorList>
    </citation>
    <scope>NUCLEOTIDE SEQUENCE</scope>
    <source>
        <strain evidence="8">LRZ-2</strain>
    </source>
</reference>
<feature type="transmembrane region" description="Helical" evidence="6">
    <location>
        <begin position="566"/>
        <end position="590"/>
    </location>
</feature>
<feature type="domain" description="O-antigen ligase-related" evidence="7">
    <location>
        <begin position="440"/>
        <end position="582"/>
    </location>
</feature>
<keyword evidence="2 6" id="KW-0812">Transmembrane</keyword>
<feature type="transmembrane region" description="Helical" evidence="6">
    <location>
        <begin position="347"/>
        <end position="370"/>
    </location>
</feature>
<feature type="compositionally biased region" description="Low complexity" evidence="5">
    <location>
        <begin position="677"/>
        <end position="687"/>
    </location>
</feature>
<feature type="transmembrane region" description="Helical" evidence="6">
    <location>
        <begin position="457"/>
        <end position="475"/>
    </location>
</feature>